<accession>A0A8S1D7Q0</accession>
<dbReference type="PROSITE" id="PS00211">
    <property type="entry name" value="ABC_TRANSPORTER_1"/>
    <property type="match status" value="1"/>
</dbReference>
<evidence type="ECO:0000259" key="8">
    <source>
        <dbReference type="PROSITE" id="PS50893"/>
    </source>
</evidence>
<evidence type="ECO:0000256" key="7">
    <source>
        <dbReference type="SAM" id="Phobius"/>
    </source>
</evidence>
<feature type="transmembrane region" description="Helical" evidence="7">
    <location>
        <begin position="289"/>
        <end position="309"/>
    </location>
</feature>
<feature type="transmembrane region" description="Helical" evidence="7">
    <location>
        <begin position="1103"/>
        <end position="1124"/>
    </location>
</feature>
<dbReference type="OrthoDB" id="10255969at2759"/>
<evidence type="ECO:0000256" key="2">
    <source>
        <dbReference type="ARBA" id="ARBA00022692"/>
    </source>
</evidence>
<feature type="transmembrane region" description="Helical" evidence="7">
    <location>
        <begin position="1228"/>
        <end position="1250"/>
    </location>
</feature>
<feature type="transmembrane region" description="Helical" evidence="7">
    <location>
        <begin position="250"/>
        <end position="277"/>
    </location>
</feature>
<feature type="transmembrane region" description="Helical" evidence="7">
    <location>
        <begin position="1031"/>
        <end position="1058"/>
    </location>
</feature>
<dbReference type="GO" id="GO:0016020">
    <property type="term" value="C:membrane"/>
    <property type="evidence" value="ECO:0007669"/>
    <property type="project" value="UniProtKB-SubCell"/>
</dbReference>
<keyword evidence="5 7" id="KW-1133">Transmembrane helix</keyword>
<dbReference type="InterPro" id="IPR003593">
    <property type="entry name" value="AAA+_ATPase"/>
</dbReference>
<dbReference type="FunFam" id="3.40.50.300:FF:000933">
    <property type="entry name" value="ABC transporter A family member 7"/>
    <property type="match status" value="1"/>
</dbReference>
<dbReference type="PANTHER" id="PTHR19229:SF250">
    <property type="entry name" value="ABC TRANSPORTER DOMAIN-CONTAINING PROTEIN-RELATED"/>
    <property type="match status" value="1"/>
</dbReference>
<dbReference type="GO" id="GO:0005319">
    <property type="term" value="F:lipid transporter activity"/>
    <property type="evidence" value="ECO:0007669"/>
    <property type="project" value="TreeGrafter"/>
</dbReference>
<evidence type="ECO:0000256" key="4">
    <source>
        <dbReference type="ARBA" id="ARBA00022840"/>
    </source>
</evidence>
<proteinExistence type="predicted"/>
<reference evidence="9 10" key="1">
    <citation type="submission" date="2020-04" db="EMBL/GenBank/DDBJ databases">
        <authorList>
            <person name="Alioto T."/>
            <person name="Alioto T."/>
            <person name="Gomez Garrido J."/>
        </authorList>
    </citation>
    <scope>NUCLEOTIDE SEQUENCE [LARGE SCALE GENOMIC DNA]</scope>
</reference>
<feature type="domain" description="ABC transporter" evidence="8">
    <location>
        <begin position="470"/>
        <end position="705"/>
    </location>
</feature>
<dbReference type="InterPro" id="IPR026082">
    <property type="entry name" value="ABCA"/>
</dbReference>
<feature type="transmembrane region" description="Helical" evidence="7">
    <location>
        <begin position="316"/>
        <end position="333"/>
    </location>
</feature>
<dbReference type="PROSITE" id="PS50893">
    <property type="entry name" value="ABC_TRANSPORTER_2"/>
    <property type="match status" value="2"/>
</dbReference>
<evidence type="ECO:0000256" key="1">
    <source>
        <dbReference type="ARBA" id="ARBA00004141"/>
    </source>
</evidence>
<feature type="transmembrane region" description="Helical" evidence="7">
    <location>
        <begin position="390"/>
        <end position="412"/>
    </location>
</feature>
<keyword evidence="4" id="KW-0067">ATP-binding</keyword>
<keyword evidence="10" id="KW-1185">Reference proteome</keyword>
<protein>
    <recommendedName>
        <fullName evidence="8">ABC transporter domain-containing protein</fullName>
    </recommendedName>
</protein>
<dbReference type="InterPro" id="IPR027417">
    <property type="entry name" value="P-loop_NTPase"/>
</dbReference>
<keyword evidence="6 7" id="KW-0472">Membrane</keyword>
<name>A0A8S1D7Q0_9INSE</name>
<dbReference type="Pfam" id="PF12698">
    <property type="entry name" value="ABC2_membrane_3"/>
    <property type="match status" value="2"/>
</dbReference>
<dbReference type="SMART" id="SM00382">
    <property type="entry name" value="AAA"/>
    <property type="match status" value="2"/>
</dbReference>
<keyword evidence="3" id="KW-0547">Nucleotide-binding</keyword>
<evidence type="ECO:0000256" key="5">
    <source>
        <dbReference type="ARBA" id="ARBA00022989"/>
    </source>
</evidence>
<comment type="caution">
    <text evidence="9">The sequence shown here is derived from an EMBL/GenBank/DDBJ whole genome shotgun (WGS) entry which is preliminary data.</text>
</comment>
<evidence type="ECO:0000256" key="6">
    <source>
        <dbReference type="ARBA" id="ARBA00023136"/>
    </source>
</evidence>
<evidence type="ECO:0000313" key="10">
    <source>
        <dbReference type="Proteomes" id="UP000494165"/>
    </source>
</evidence>
<evidence type="ECO:0000313" key="9">
    <source>
        <dbReference type="EMBL" id="CAB3379772.1"/>
    </source>
</evidence>
<dbReference type="InterPro" id="IPR003439">
    <property type="entry name" value="ABC_transporter-like_ATP-bd"/>
</dbReference>
<dbReference type="CDD" id="cd03263">
    <property type="entry name" value="ABC_subfamily_A"/>
    <property type="match status" value="2"/>
</dbReference>
<evidence type="ECO:0000256" key="3">
    <source>
        <dbReference type="ARBA" id="ARBA00022741"/>
    </source>
</evidence>
<comment type="subcellular location">
    <subcellularLocation>
        <location evidence="1">Membrane</location>
        <topology evidence="1">Multi-pass membrane protein</topology>
    </subcellularLocation>
</comment>
<dbReference type="SUPFAM" id="SSF52540">
    <property type="entry name" value="P-loop containing nucleoside triphosphate hydrolases"/>
    <property type="match status" value="2"/>
</dbReference>
<dbReference type="Pfam" id="PF00005">
    <property type="entry name" value="ABC_tran"/>
    <property type="match status" value="2"/>
</dbReference>
<feature type="transmembrane region" description="Helical" evidence="7">
    <location>
        <begin position="208"/>
        <end position="229"/>
    </location>
</feature>
<dbReference type="GO" id="GO:0016887">
    <property type="term" value="F:ATP hydrolysis activity"/>
    <property type="evidence" value="ECO:0007669"/>
    <property type="project" value="InterPro"/>
</dbReference>
<feature type="transmembrane region" description="Helical" evidence="7">
    <location>
        <begin position="848"/>
        <end position="865"/>
    </location>
</feature>
<keyword evidence="2 7" id="KW-0812">Transmembrane</keyword>
<dbReference type="GO" id="GO:0005524">
    <property type="term" value="F:ATP binding"/>
    <property type="evidence" value="ECO:0007669"/>
    <property type="project" value="UniProtKB-KW"/>
</dbReference>
<dbReference type="Proteomes" id="UP000494165">
    <property type="component" value="Unassembled WGS sequence"/>
</dbReference>
<dbReference type="InterPro" id="IPR013525">
    <property type="entry name" value="ABC2_TM"/>
</dbReference>
<organism evidence="9 10">
    <name type="scientific">Cloeon dipterum</name>
    <dbReference type="NCBI Taxonomy" id="197152"/>
    <lineage>
        <taxon>Eukaryota</taxon>
        <taxon>Metazoa</taxon>
        <taxon>Ecdysozoa</taxon>
        <taxon>Arthropoda</taxon>
        <taxon>Hexapoda</taxon>
        <taxon>Insecta</taxon>
        <taxon>Pterygota</taxon>
        <taxon>Palaeoptera</taxon>
        <taxon>Ephemeroptera</taxon>
        <taxon>Pisciforma</taxon>
        <taxon>Baetidae</taxon>
        <taxon>Cloeon</taxon>
    </lineage>
</organism>
<dbReference type="FunFam" id="3.40.50.300:FF:002470">
    <property type="entry name" value="ABC transporter, putative"/>
    <property type="match status" value="1"/>
</dbReference>
<dbReference type="InterPro" id="IPR017871">
    <property type="entry name" value="ABC_transporter-like_CS"/>
</dbReference>
<feature type="transmembrane region" description="Helical" evidence="7">
    <location>
        <begin position="983"/>
        <end position="1010"/>
    </location>
</feature>
<dbReference type="EMBL" id="CADEPI010000195">
    <property type="protein sequence ID" value="CAB3379772.1"/>
    <property type="molecule type" value="Genomic_DNA"/>
</dbReference>
<feature type="transmembrane region" description="Helical" evidence="7">
    <location>
        <begin position="1070"/>
        <end position="1091"/>
    </location>
</feature>
<dbReference type="GO" id="GO:0140359">
    <property type="term" value="F:ABC-type transporter activity"/>
    <property type="evidence" value="ECO:0007669"/>
    <property type="project" value="InterPro"/>
</dbReference>
<dbReference type="Gene3D" id="3.40.50.300">
    <property type="entry name" value="P-loop containing nucleotide triphosphate hydrolases"/>
    <property type="match status" value="2"/>
</dbReference>
<sequence>MTPPSPFEFYNTSGPFSRQRCVSWASCFGRTASCLRRIICKNSSIFTLVEPLFDRDVFYAPRNNFTDTLVSRANNYGRFQSMKGFDTEEELLMFNTTEQTVGLIFEGDAAASVSGQVPKRLDYKIRIQGQFQTETLIDIRSKCPKPYSDNGPYLSTGFLGVQMVTNKAFIELAQSQEEQKPPKNIHDMILLQQMPCSPNSYDQNRSSMLPFLCIFSFLILCVTVTKRIVEEKQTGAKELMTLMGMEKWTFWVGWFIDALLVKAVTIVFIVFILKIPIEGQANLIETSPSLLFVVFFMYCASAIVFLFALSTFFSGPVFAMIVSLLVWVSPFAISSERLTNSGFFTKCLYMLFPNMGLYFNFDSVVQLEEMGVGAQWSNFYTSQSQHDVSILQVFIMYLIDIVLYSIITWYVSEVNPGEYGYKQPYHFFVTKSYWFRGTNKTEFIEDLDILRRENYERSLINNLADNRIGIFIRNLRKSYPGKLGNPPVKAVRGVSLDIYKGEITALLGHNGAGKTTMMSILARMISPTDGLVQVLGFDLKNNHSLLRKSVGMCPQHNLLFGELTLKEHLVFFAVLKGKSMKDAEIEAKELLRTFRLDSKMDALVSELSGGMKRKLQLAIALVGGSKVVILDEPTSGLDPEARREIWDLLLSFRENRTILLSTHFMEEADVLGDTIAIMSHGRMECCGSTMYLKRLFGTGYRLNLLTTNNCDQNSLQNAVKQVLPEAIVEKSSQDTTDSANKGPITFTLPTEKVDRFPRLFDVLETSKDYLGISSIGVSITTMKDVFLKVGDLSAIKYDNKSLSDFDITDRGMETPLITQTIKLTGIALFFEQFRALLEKKVIFSKKNWFFLLLQVILPILLSVLYERDSSKQAELFAETFEDNLQGDANATQVDELQEKLIDIGTKSLRDYLSNYIIAANITSENEALQVTGFYSFSTPHSAPISMNLISNALLNYHLQSEYQISTENQPIPHKTESEGSKMIYYNTVALTWLGIAHLGWILATSINLILPLQERVLESRQLQIMTGCPAYLVWLSYFVIDAFITSVVAILVLLAVYLVDTMHIFTSGTALGVLLSIWLLNGLCGTIFAYFISMVSNSVSSAFSLITILSIFIGTIFNFATYILEVIPGKEDYATSLRVISGLILPHSALISSLTHFSGTAAYNSICKNIPESEMESICEIYSPFFMCCESKCEMTNACYQPASYIWGDKDYVGFIWPVKTGGIGQELLYFTFGIVFWGTIVLILDSGVLSRIFEKVLTMIENKRPTVEAADTPEDEDVRKERERVGNNFENPIGHSVLAVNSLEKRFGYPIGQKGRFPAVNGVSFRVDRGECFGLLGVNGAGKSTTFKMLTGAVCPTNGDALLRQFTLKSDIRKFLSGIGYCPQTNAQLGILTGRETLHLYARLRGMPKDQIKEVVNKWLAALGLMEYANRLAGTYSGGNQRKLSAGMALIGESPVVLLDEPTSGVDPAARRQLWQVLASCQKAGQSIVLTSHSMDECEALCSRLAIMVAGRLVCLGPIGHLKNKFGQGYTLMVKVKMVASNNDDEAMSLAVTQLSNLKNDIQMKLAPCGLIDEHIGFLHYQLKGTGRKWAEMFKEMESLKNLHTVIEDYTLMPKNFAALTAASQFRVKAQAFFRLKRVNLGPYRLCPPG</sequence>
<feature type="domain" description="ABC transporter" evidence="8">
    <location>
        <begin position="1299"/>
        <end position="1536"/>
    </location>
</feature>
<dbReference type="PANTHER" id="PTHR19229">
    <property type="entry name" value="ATP-BINDING CASSETTE TRANSPORTER SUBFAMILY A ABCA"/>
    <property type="match status" value="1"/>
</dbReference>
<gene>
    <name evidence="9" type="ORF">CLODIP_2_CD11549</name>
</gene>